<evidence type="ECO:0000313" key="3">
    <source>
        <dbReference type="EMBL" id="AQS57264.1"/>
    </source>
</evidence>
<dbReference type="PROSITE" id="PS52050">
    <property type="entry name" value="WYL"/>
    <property type="match status" value="1"/>
</dbReference>
<dbReference type="EMBL" id="CP019699">
    <property type="protein sequence ID" value="AQS57264.1"/>
    <property type="molecule type" value="Genomic_DNA"/>
</dbReference>
<dbReference type="InterPro" id="IPR051534">
    <property type="entry name" value="CBASS_pafABC_assoc_protein"/>
</dbReference>
<dbReference type="PANTHER" id="PTHR34580:SF1">
    <property type="entry name" value="PROTEIN PAFC"/>
    <property type="match status" value="1"/>
</dbReference>
<dbReference type="RefSeq" id="WP_335582635.1">
    <property type="nucleotide sequence ID" value="NZ_CP019699.1"/>
</dbReference>
<dbReference type="PANTHER" id="PTHR34580">
    <property type="match status" value="1"/>
</dbReference>
<dbReference type="Pfam" id="PF25583">
    <property type="entry name" value="WCX"/>
    <property type="match status" value="1"/>
</dbReference>
<sequence>MEKYRTNLTGFKEKEIQALFVSPPAHLLDDLGLTRSAEDARNKLLAAIPDTYRHGAKEVWQRIHVDTRAWRKPEETVAAFETLQQAIWEEERLHILYRRSDGDTVERTVDPLGLVAKGSVWYLVASIDETVRTYRASRILSAASTNERFVRPTDFDLAQYWESSTQAFIDHLPEYEIQVEAAPSVLPKLPYAGWFAKIRAVGHPLDSGWIPVTLCFDTEEEAKAFVLGFGDNMKVVEPSCLAREVVKMAHAVVQFYGESVKQGGASLASEGSDVDKVAVQSDKKSEGIHDVTADFSLGTVAEIHRFQSTHPDYVKTPLISLSHLAQYLGCQRVFVKDEAHRFGLVRVMTGERHGGCAF</sequence>
<proteinExistence type="predicted"/>
<dbReference type="GO" id="GO:1901605">
    <property type="term" value="P:alpha-amino acid metabolic process"/>
    <property type="evidence" value="ECO:0007669"/>
    <property type="project" value="UniProtKB-ARBA"/>
</dbReference>
<evidence type="ECO:0000313" key="4">
    <source>
        <dbReference type="Proteomes" id="UP000188603"/>
    </source>
</evidence>
<feature type="domain" description="WCX" evidence="2">
    <location>
        <begin position="174"/>
        <end position="252"/>
    </location>
</feature>
<dbReference type="InterPro" id="IPR057727">
    <property type="entry name" value="WCX_dom"/>
</dbReference>
<dbReference type="Proteomes" id="UP000188603">
    <property type="component" value="Chromosome"/>
</dbReference>
<organism evidence="3 4">
    <name type="scientific">Novibacillus thermophilus</name>
    <dbReference type="NCBI Taxonomy" id="1471761"/>
    <lineage>
        <taxon>Bacteria</taxon>
        <taxon>Bacillati</taxon>
        <taxon>Bacillota</taxon>
        <taxon>Bacilli</taxon>
        <taxon>Bacillales</taxon>
        <taxon>Thermoactinomycetaceae</taxon>
        <taxon>Novibacillus</taxon>
    </lineage>
</organism>
<keyword evidence="4" id="KW-1185">Reference proteome</keyword>
<dbReference type="Pfam" id="PF13280">
    <property type="entry name" value="WYL"/>
    <property type="match status" value="1"/>
</dbReference>
<feature type="domain" description="WYL" evidence="1">
    <location>
        <begin position="79"/>
        <end position="142"/>
    </location>
</feature>
<dbReference type="Gene3D" id="3.40.50.1100">
    <property type="match status" value="1"/>
</dbReference>
<protein>
    <submittedName>
        <fullName evidence="3">Uncharacterized protein</fullName>
    </submittedName>
</protein>
<reference evidence="3 4" key="1">
    <citation type="journal article" date="2015" name="Int. J. Syst. Evol. Microbiol.">
        <title>Novibacillus thermophilus gen. nov., sp. nov., a Gram-staining-negative and moderately thermophilic member of the family Thermoactinomycetaceae.</title>
        <authorList>
            <person name="Yang G."/>
            <person name="Chen J."/>
            <person name="Zhou S."/>
        </authorList>
    </citation>
    <scope>NUCLEOTIDE SEQUENCE [LARGE SCALE GENOMIC DNA]</scope>
    <source>
        <strain evidence="3 4">SG-1</strain>
    </source>
</reference>
<dbReference type="InterPro" id="IPR026881">
    <property type="entry name" value="WYL_dom"/>
</dbReference>
<dbReference type="STRING" id="1471761.B0W44_17475"/>
<name>A0A1U9KB44_9BACL</name>
<dbReference type="KEGG" id="ntr:B0W44_17475"/>
<evidence type="ECO:0000259" key="2">
    <source>
        <dbReference type="Pfam" id="PF25583"/>
    </source>
</evidence>
<gene>
    <name evidence="3" type="ORF">B0W44_17475</name>
</gene>
<evidence type="ECO:0000259" key="1">
    <source>
        <dbReference type="Pfam" id="PF13280"/>
    </source>
</evidence>
<accession>A0A1U9KB44</accession>
<dbReference type="InterPro" id="IPR036052">
    <property type="entry name" value="TrpB-like_PALP_sf"/>
</dbReference>
<dbReference type="AlphaFoldDB" id="A0A1U9KB44"/>